<evidence type="ECO:0000256" key="2">
    <source>
        <dbReference type="ARBA" id="ARBA00022797"/>
    </source>
</evidence>
<dbReference type="PATRIC" id="fig|864069.3.peg.3925"/>
<keyword evidence="2" id="KW-0058">Aromatic hydrocarbons catabolism</keyword>
<dbReference type="GO" id="GO:0016746">
    <property type="term" value="F:acyltransferase activity"/>
    <property type="evidence" value="ECO:0007669"/>
    <property type="project" value="UniProtKB-KW"/>
</dbReference>
<feature type="active site" description="Proton acceptor" evidence="4">
    <location>
        <position position="409"/>
    </location>
</feature>
<dbReference type="EMBL" id="JH660645">
    <property type="protein sequence ID" value="EIM27050.1"/>
    <property type="molecule type" value="Genomic_DNA"/>
</dbReference>
<organism evidence="7 8">
    <name type="scientific">Microvirga lotononidis</name>
    <dbReference type="NCBI Taxonomy" id="864069"/>
    <lineage>
        <taxon>Bacteria</taxon>
        <taxon>Pseudomonadati</taxon>
        <taxon>Pseudomonadota</taxon>
        <taxon>Alphaproteobacteria</taxon>
        <taxon>Hyphomicrobiales</taxon>
        <taxon>Methylobacteriaceae</taxon>
        <taxon>Microvirga</taxon>
    </lineage>
</organism>
<evidence type="ECO:0000256" key="1">
    <source>
        <dbReference type="ARBA" id="ARBA00010088"/>
    </source>
</evidence>
<dbReference type="InterPro" id="IPR010497">
    <property type="entry name" value="Epoxide_hydro_N"/>
</dbReference>
<dbReference type="Pfam" id="PF06441">
    <property type="entry name" value="EHN"/>
    <property type="match status" value="1"/>
</dbReference>
<dbReference type="AlphaFoldDB" id="I4YSV8"/>
<dbReference type="InterPro" id="IPR000639">
    <property type="entry name" value="Epox_hydrolase-like"/>
</dbReference>
<dbReference type="HOGENOM" id="CLU_019414_0_1_5"/>
<dbReference type="GO" id="GO:0097176">
    <property type="term" value="P:epoxide metabolic process"/>
    <property type="evidence" value="ECO:0007669"/>
    <property type="project" value="TreeGrafter"/>
</dbReference>
<dbReference type="GO" id="GO:0004301">
    <property type="term" value="F:epoxide hydrolase activity"/>
    <property type="evidence" value="ECO:0007669"/>
    <property type="project" value="TreeGrafter"/>
</dbReference>
<evidence type="ECO:0000259" key="6">
    <source>
        <dbReference type="Pfam" id="PF06441"/>
    </source>
</evidence>
<dbReference type="InterPro" id="IPR029058">
    <property type="entry name" value="AB_hydrolase_fold"/>
</dbReference>
<accession>I4YSV8</accession>
<name>I4YSV8_9HYPH</name>
<comment type="similarity">
    <text evidence="1">Belongs to the peptidase S33 family.</text>
</comment>
<evidence type="ECO:0000256" key="3">
    <source>
        <dbReference type="ARBA" id="ARBA00022801"/>
    </source>
</evidence>
<keyword evidence="7" id="KW-0808">Transferase</keyword>
<feature type="signal peptide" evidence="5">
    <location>
        <begin position="1"/>
        <end position="30"/>
    </location>
</feature>
<feature type="domain" description="Epoxide hydrolase N-terminal" evidence="6">
    <location>
        <begin position="44"/>
        <end position="148"/>
    </location>
</feature>
<evidence type="ECO:0000313" key="7">
    <source>
        <dbReference type="EMBL" id="EIM27050.1"/>
    </source>
</evidence>
<dbReference type="SUPFAM" id="SSF53474">
    <property type="entry name" value="alpha/beta-Hydrolases"/>
    <property type="match status" value="1"/>
</dbReference>
<reference evidence="7 8" key="1">
    <citation type="submission" date="2012-02" db="EMBL/GenBank/DDBJ databases">
        <title>Improved High-Quality Draft sequence of Microvirga sp. WSM3557.</title>
        <authorList>
            <consortium name="US DOE Joint Genome Institute"/>
            <person name="Lucas S."/>
            <person name="Han J."/>
            <person name="Lapidus A."/>
            <person name="Cheng J.-F."/>
            <person name="Goodwin L."/>
            <person name="Pitluck S."/>
            <person name="Peters L."/>
            <person name="Zhang X."/>
            <person name="Detter J.C."/>
            <person name="Han C."/>
            <person name="Tapia R."/>
            <person name="Land M."/>
            <person name="Hauser L."/>
            <person name="Kyrpides N."/>
            <person name="Ivanova N."/>
            <person name="Pagani I."/>
            <person name="Brau L."/>
            <person name="Yates R."/>
            <person name="O'Hara G."/>
            <person name="Rui T."/>
            <person name="Howieson J."/>
            <person name="Reeve W."/>
            <person name="Woyke T."/>
        </authorList>
    </citation>
    <scope>NUCLEOTIDE SEQUENCE [LARGE SCALE GENOMIC DNA]</scope>
    <source>
        <strain evidence="7 8">WSM3557</strain>
    </source>
</reference>
<dbReference type="Proteomes" id="UP000003947">
    <property type="component" value="Unassembled WGS sequence"/>
</dbReference>
<evidence type="ECO:0000256" key="4">
    <source>
        <dbReference type="PIRSR" id="PIRSR001112-1"/>
    </source>
</evidence>
<evidence type="ECO:0000313" key="8">
    <source>
        <dbReference type="Proteomes" id="UP000003947"/>
    </source>
</evidence>
<evidence type="ECO:0000256" key="5">
    <source>
        <dbReference type="SAM" id="SignalP"/>
    </source>
</evidence>
<keyword evidence="5" id="KW-0732">Signal</keyword>
<keyword evidence="7" id="KW-0012">Acyltransferase</keyword>
<dbReference type="PIRSF" id="PIRSF001112">
    <property type="entry name" value="Epoxide_hydrolase"/>
    <property type="match status" value="1"/>
</dbReference>
<dbReference type="PANTHER" id="PTHR21661">
    <property type="entry name" value="EPOXIDE HYDROLASE 1-RELATED"/>
    <property type="match status" value="1"/>
</dbReference>
<feature type="active site" description="Nucleophile" evidence="4">
    <location>
        <position position="218"/>
    </location>
</feature>
<dbReference type="eggNOG" id="COG0596">
    <property type="taxonomic scope" value="Bacteria"/>
</dbReference>
<dbReference type="Gene3D" id="3.40.50.1820">
    <property type="entry name" value="alpha/beta hydrolase"/>
    <property type="match status" value="1"/>
</dbReference>
<protein>
    <submittedName>
        <fullName evidence="7">Putative hydrolase or acyltransferase of alpha/beta superfamily</fullName>
    </submittedName>
</protein>
<feature type="chain" id="PRO_5003698362" evidence="5">
    <location>
        <begin position="31"/>
        <end position="431"/>
    </location>
</feature>
<sequence length="431" mass="47685" precursor="true">MSFLITSAGMLLVASVAVLAVGLAPMPSAAQPALSGAATEDTSIRPFRVTIPDEALTDLRYRIAATKWPKQETVQDPSQGVQLATMQALARYWLTDYDWRKAEARLNALPQFMTTIDGLDIHFIHVRSPHPNALPIIITHGWPGSIIEQLKVIEPLTNPTAHGGNASDAFDVVIPSLPGHGFSGQPTAPGWDPQHIARAWSELMMRLGYTRFVAQGGDWGDAVSEQMAVQAPPELLAIHTNMPATVPDEIAKALQDGGQPPSGLSADEKRAYDQLDYFYKHGLAYAQEMSNRPQTLYGIEDSPIGLAAWMLDHDIRSYELIARVFDGKPEGLTRDDILDNITLYWLTNTAVSSARLYWENKLAFFAPKHITIPVAVSVFPDEIYAAPKSWAEKAFPKLIHYNRLDKGGHFAAWEQPDLFVQEMRTAFKPLH</sequence>
<dbReference type="InterPro" id="IPR016292">
    <property type="entry name" value="Epoxide_hydrolase"/>
</dbReference>
<keyword evidence="3 7" id="KW-0378">Hydrolase</keyword>
<dbReference type="PANTHER" id="PTHR21661:SF35">
    <property type="entry name" value="EPOXIDE HYDROLASE"/>
    <property type="match status" value="1"/>
</dbReference>
<feature type="active site" description="Proton donor" evidence="4">
    <location>
        <position position="357"/>
    </location>
</feature>
<gene>
    <name evidence="7" type="ORF">MicloDRAFT_00036040</name>
</gene>
<dbReference type="STRING" id="864069.MicloDRAFT_00036040"/>
<dbReference type="PRINTS" id="PR00412">
    <property type="entry name" value="EPOXHYDRLASE"/>
</dbReference>
<keyword evidence="8" id="KW-1185">Reference proteome</keyword>
<proteinExistence type="inferred from homology"/>